<evidence type="ECO:0000313" key="2">
    <source>
        <dbReference type="EMBL" id="OLP91317.1"/>
    </source>
</evidence>
<feature type="region of interest" description="Disordered" evidence="1">
    <location>
        <begin position="1"/>
        <end position="35"/>
    </location>
</feature>
<evidence type="ECO:0000313" key="3">
    <source>
        <dbReference type="Proteomes" id="UP000186817"/>
    </source>
</evidence>
<reference evidence="2 3" key="1">
    <citation type="submission" date="2016-02" db="EMBL/GenBank/DDBJ databases">
        <title>Genome analysis of coral dinoflagellate symbionts highlights evolutionary adaptations to a symbiotic lifestyle.</title>
        <authorList>
            <person name="Aranda M."/>
            <person name="Li Y."/>
            <person name="Liew Y.J."/>
            <person name="Baumgarten S."/>
            <person name="Simakov O."/>
            <person name="Wilson M."/>
            <person name="Piel J."/>
            <person name="Ashoor H."/>
            <person name="Bougouffa S."/>
            <person name="Bajic V.B."/>
            <person name="Ryu T."/>
            <person name="Ravasi T."/>
            <person name="Bayer T."/>
            <person name="Micklem G."/>
            <person name="Kim H."/>
            <person name="Bhak J."/>
            <person name="Lajeunesse T.C."/>
            <person name="Voolstra C.R."/>
        </authorList>
    </citation>
    <scope>NUCLEOTIDE SEQUENCE [LARGE SCALE GENOMIC DNA]</scope>
    <source>
        <strain evidence="2 3">CCMP2467</strain>
    </source>
</reference>
<comment type="caution">
    <text evidence="2">The sequence shown here is derived from an EMBL/GenBank/DDBJ whole genome shotgun (WGS) entry which is preliminary data.</text>
</comment>
<accession>A0A1Q9D872</accession>
<dbReference type="Proteomes" id="UP000186817">
    <property type="component" value="Unassembled WGS sequence"/>
</dbReference>
<name>A0A1Q9D872_SYMMI</name>
<dbReference type="OrthoDB" id="10498117at2759"/>
<dbReference type="EMBL" id="LSRX01000671">
    <property type="protein sequence ID" value="OLP91317.1"/>
    <property type="molecule type" value="Genomic_DNA"/>
</dbReference>
<organism evidence="2 3">
    <name type="scientific">Symbiodinium microadriaticum</name>
    <name type="common">Dinoflagellate</name>
    <name type="synonym">Zooxanthella microadriatica</name>
    <dbReference type="NCBI Taxonomy" id="2951"/>
    <lineage>
        <taxon>Eukaryota</taxon>
        <taxon>Sar</taxon>
        <taxon>Alveolata</taxon>
        <taxon>Dinophyceae</taxon>
        <taxon>Suessiales</taxon>
        <taxon>Symbiodiniaceae</taxon>
        <taxon>Symbiodinium</taxon>
    </lineage>
</organism>
<feature type="compositionally biased region" description="Basic residues" evidence="1">
    <location>
        <begin position="1"/>
        <end position="18"/>
    </location>
</feature>
<proteinExistence type="predicted"/>
<sequence length="201" mass="22502">MSLRRRGPRPTPHYRVHAGAKTAPEGLLKVGRPGLGGDAMAAEKMVMPEVPDADEDSEGSQGYENMEELGQSQALGFAEEDRQFYEEEEEVDELIDQEAQLALAQKQEQEEYLIRLEQYLKQVAAQLPPAVPPPPVYEELAAQTIKAGRALMRPTPNLFKATFEGAHRQSHRICEAKRRDKLEACVASSRRRLTVFYVALA</sequence>
<dbReference type="AlphaFoldDB" id="A0A1Q9D872"/>
<keyword evidence="3" id="KW-1185">Reference proteome</keyword>
<evidence type="ECO:0000256" key="1">
    <source>
        <dbReference type="SAM" id="MobiDB-lite"/>
    </source>
</evidence>
<protein>
    <submittedName>
        <fullName evidence="2">Uncharacterized protein</fullName>
    </submittedName>
</protein>
<gene>
    <name evidence="2" type="ORF">AK812_SmicGene26998</name>
</gene>